<dbReference type="GO" id="GO:0005634">
    <property type="term" value="C:nucleus"/>
    <property type="evidence" value="ECO:0007669"/>
    <property type="project" value="TreeGrafter"/>
</dbReference>
<evidence type="ECO:0000259" key="11">
    <source>
        <dbReference type="PROSITE" id="PS50089"/>
    </source>
</evidence>
<evidence type="ECO:0000313" key="15">
    <source>
        <dbReference type="Proteomes" id="UP001174936"/>
    </source>
</evidence>
<keyword evidence="5" id="KW-0378">Hydrolase</keyword>
<dbReference type="Gene3D" id="3.30.40.10">
    <property type="entry name" value="Zinc/RING finger domain, C3HC4 (zinc finger)"/>
    <property type="match status" value="1"/>
</dbReference>
<feature type="domain" description="RING-type" evidence="11">
    <location>
        <begin position="482"/>
        <end position="534"/>
    </location>
</feature>
<name>A0AA40CY26_9PEZI</name>
<dbReference type="GO" id="GO:0008094">
    <property type="term" value="F:ATP-dependent activity, acting on DNA"/>
    <property type="evidence" value="ECO:0007669"/>
    <property type="project" value="TreeGrafter"/>
</dbReference>
<dbReference type="GO" id="GO:0016787">
    <property type="term" value="F:hydrolase activity"/>
    <property type="evidence" value="ECO:0007669"/>
    <property type="project" value="UniProtKB-KW"/>
</dbReference>
<keyword evidence="15" id="KW-1185">Reference proteome</keyword>
<dbReference type="PANTHER" id="PTHR45626">
    <property type="entry name" value="TRANSCRIPTION TERMINATION FACTOR 2-RELATED"/>
    <property type="match status" value="1"/>
</dbReference>
<dbReference type="Proteomes" id="UP001174936">
    <property type="component" value="Unassembled WGS sequence"/>
</dbReference>
<dbReference type="SMART" id="SM00487">
    <property type="entry name" value="DEXDc"/>
    <property type="match status" value="1"/>
</dbReference>
<dbReference type="PANTHER" id="PTHR45626:SF16">
    <property type="entry name" value="ATP-DEPENDENT HELICASE ULS1"/>
    <property type="match status" value="1"/>
</dbReference>
<dbReference type="InterPro" id="IPR014001">
    <property type="entry name" value="Helicase_ATP-bd"/>
</dbReference>
<evidence type="ECO:0000256" key="7">
    <source>
        <dbReference type="ARBA" id="ARBA00022833"/>
    </source>
</evidence>
<dbReference type="InterPro" id="IPR027417">
    <property type="entry name" value="P-loop_NTPase"/>
</dbReference>
<evidence type="ECO:0000256" key="1">
    <source>
        <dbReference type="ARBA" id="ARBA00007025"/>
    </source>
</evidence>
<dbReference type="CDD" id="cd18793">
    <property type="entry name" value="SF2_C_SNF"/>
    <property type="match status" value="1"/>
</dbReference>
<gene>
    <name evidence="14" type="ORF">B0T16DRAFT_316804</name>
</gene>
<keyword evidence="7" id="KW-0862">Zinc</keyword>
<accession>A0AA40CY26</accession>
<dbReference type="InterPro" id="IPR049730">
    <property type="entry name" value="SNF2/RAD54-like_C"/>
</dbReference>
<sequence length="860" mass="96939">MVYQPYGANQASAASFTTPLPGFNRPGYLQNGNYAAAGPTGFSSLSSIIGRTNGMNFDDFADYQGNHLNPDLVGYLQDVVEDPRKTEEEIHNLLSNIRPDMDIPEEERGETPEALRYPLYTHQQLALKWMKDMEKGTNKGGILADDMGLGKTISTLSLMVTEQADDLIKTNLIIGPVALIKQWESEIKKKLKPTHKMSVLLVHQKKNVTYQEMKRYDVVLTTFGSIASEWRRFQKHTDQRKQSEAYSAANDLALQSICPILHPRSKFYRVILDEAQCIKNKDTQQSKGVHMIDATYRWCLTGTPMMNGVGELFPLMRFLRIKPYGNQKQFGEAFKSLMPKAKSTTMQRNNAMTKLRAVLKATMLRRMKNSEIDGKPILTLPTKTQIDDHVVFSDDESKFYKDLEGRTQVQFNKYLRAGTVSKNYSSILVLLLRLRQACCHPHLMDFECVASNEISEDKMLELAKTLDAQVIQRIKDRNGFECPICYEPVPDPTLIIPCGHDTCSECFASLTDQAAQGNIRSGNENGAAKCPVCRGAVEPSKVINYNAFQKAHMPEELAASAPALVDGSETESGTDSGSETEDSSSDTESLGSLKDFIVDDEDAEDDSVVKAESAAVAKAKKEKKLEKKLAKKAEKAAKTKAAQKAEKKLQEVKPEHLPKLRQEANRNKVARRRYMHYLRDNWEDSAKVTQVVELLKTIQETDEKTIIFSQWTSLLDLIECQVKYKLGLRYCRYTGGMSRNDRDLAVSDFVSNPHNTIMLVSLRAGNAGLNLTVASRVIICDPFWNPYIEMQAVDRAHRIGQQREVKIHRILVKETVEDRILNIQESKRQLVEAALDEGEAKNLGRLGVNELRYLFGVRDR</sequence>
<feature type="region of interest" description="Disordered" evidence="10">
    <location>
        <begin position="563"/>
        <end position="592"/>
    </location>
</feature>
<dbReference type="SMART" id="SM00490">
    <property type="entry name" value="HELICc"/>
    <property type="match status" value="1"/>
</dbReference>
<dbReference type="Pfam" id="PF00271">
    <property type="entry name" value="Helicase_C"/>
    <property type="match status" value="1"/>
</dbReference>
<feature type="domain" description="Helicase ATP-binding" evidence="12">
    <location>
        <begin position="132"/>
        <end position="322"/>
    </location>
</feature>
<feature type="domain" description="Helicase C-terminal" evidence="13">
    <location>
        <begin position="690"/>
        <end position="847"/>
    </location>
</feature>
<reference evidence="14" key="1">
    <citation type="submission" date="2023-06" db="EMBL/GenBank/DDBJ databases">
        <title>Genome-scale phylogeny and comparative genomics of the fungal order Sordariales.</title>
        <authorList>
            <consortium name="Lawrence Berkeley National Laboratory"/>
            <person name="Hensen N."/>
            <person name="Bonometti L."/>
            <person name="Westerberg I."/>
            <person name="Brannstrom I.O."/>
            <person name="Guillou S."/>
            <person name="Cros-Aarteil S."/>
            <person name="Calhoun S."/>
            <person name="Haridas S."/>
            <person name="Kuo A."/>
            <person name="Mondo S."/>
            <person name="Pangilinan J."/>
            <person name="Riley R."/>
            <person name="Labutti K."/>
            <person name="Andreopoulos B."/>
            <person name="Lipzen A."/>
            <person name="Chen C."/>
            <person name="Yanf M."/>
            <person name="Daum C."/>
            <person name="Ng V."/>
            <person name="Clum A."/>
            <person name="Steindorff A."/>
            <person name="Ohm R."/>
            <person name="Martin F."/>
            <person name="Silar P."/>
            <person name="Natvig D."/>
            <person name="Lalanne C."/>
            <person name="Gautier V."/>
            <person name="Ament-Velasquez S.L."/>
            <person name="Kruys A."/>
            <person name="Hutchinson M.I."/>
            <person name="Powell A.J."/>
            <person name="Barry K."/>
            <person name="Miller A.N."/>
            <person name="Grigoriev I.V."/>
            <person name="Debuchy R."/>
            <person name="Gladieux P."/>
            <person name="Thoren M.H."/>
            <person name="Johannesson H."/>
        </authorList>
    </citation>
    <scope>NUCLEOTIDE SEQUENCE</scope>
    <source>
        <strain evidence="14">SMH2532-1</strain>
    </source>
</reference>
<dbReference type="SMART" id="SM00184">
    <property type="entry name" value="RING"/>
    <property type="match status" value="1"/>
</dbReference>
<dbReference type="GO" id="GO:0008270">
    <property type="term" value="F:zinc ion binding"/>
    <property type="evidence" value="ECO:0007669"/>
    <property type="project" value="UniProtKB-KW"/>
</dbReference>
<evidence type="ECO:0000256" key="5">
    <source>
        <dbReference type="ARBA" id="ARBA00022801"/>
    </source>
</evidence>
<dbReference type="PROSITE" id="PS50089">
    <property type="entry name" value="ZF_RING_2"/>
    <property type="match status" value="1"/>
</dbReference>
<keyword evidence="3" id="KW-0547">Nucleotide-binding</keyword>
<dbReference type="Pfam" id="PF00176">
    <property type="entry name" value="SNF2-rel_dom"/>
    <property type="match status" value="1"/>
</dbReference>
<dbReference type="SUPFAM" id="SSF57850">
    <property type="entry name" value="RING/U-box"/>
    <property type="match status" value="1"/>
</dbReference>
<evidence type="ECO:0000259" key="12">
    <source>
        <dbReference type="PROSITE" id="PS51192"/>
    </source>
</evidence>
<comment type="caution">
    <text evidence="14">The sequence shown here is derived from an EMBL/GenBank/DDBJ whole genome shotgun (WGS) entry which is preliminary data.</text>
</comment>
<keyword evidence="8" id="KW-0067">ATP-binding</keyword>
<dbReference type="InterPro" id="IPR050628">
    <property type="entry name" value="SNF2_RAD54_helicase_TF"/>
</dbReference>
<dbReference type="EMBL" id="JAULSV010000001">
    <property type="protein sequence ID" value="KAK0655790.1"/>
    <property type="molecule type" value="Genomic_DNA"/>
</dbReference>
<dbReference type="SUPFAM" id="SSF52540">
    <property type="entry name" value="P-loop containing nucleoside triphosphate hydrolases"/>
    <property type="match status" value="2"/>
</dbReference>
<dbReference type="GO" id="GO:0005737">
    <property type="term" value="C:cytoplasm"/>
    <property type="evidence" value="ECO:0007669"/>
    <property type="project" value="TreeGrafter"/>
</dbReference>
<dbReference type="InterPro" id="IPR013083">
    <property type="entry name" value="Znf_RING/FYVE/PHD"/>
</dbReference>
<evidence type="ECO:0000256" key="2">
    <source>
        <dbReference type="ARBA" id="ARBA00022723"/>
    </source>
</evidence>
<evidence type="ECO:0000256" key="10">
    <source>
        <dbReference type="SAM" id="MobiDB-lite"/>
    </source>
</evidence>
<proteinExistence type="inferred from homology"/>
<evidence type="ECO:0000259" key="13">
    <source>
        <dbReference type="PROSITE" id="PS51194"/>
    </source>
</evidence>
<evidence type="ECO:0000256" key="4">
    <source>
        <dbReference type="ARBA" id="ARBA00022771"/>
    </source>
</evidence>
<dbReference type="AlphaFoldDB" id="A0AA40CY26"/>
<feature type="compositionally biased region" description="Low complexity" evidence="10">
    <location>
        <begin position="566"/>
        <end position="577"/>
    </location>
</feature>
<protein>
    <submittedName>
        <fullName evidence="14">SWI/SNF family DNA-dependent ATPase-like protein</fullName>
    </submittedName>
</protein>
<dbReference type="GO" id="GO:0004386">
    <property type="term" value="F:helicase activity"/>
    <property type="evidence" value="ECO:0007669"/>
    <property type="project" value="UniProtKB-KW"/>
</dbReference>
<dbReference type="Gene3D" id="3.40.50.300">
    <property type="entry name" value="P-loop containing nucleotide triphosphate hydrolases"/>
    <property type="match status" value="1"/>
</dbReference>
<dbReference type="InterPro" id="IPR001650">
    <property type="entry name" value="Helicase_C-like"/>
</dbReference>
<dbReference type="Gene3D" id="3.40.50.10810">
    <property type="entry name" value="Tandem AAA-ATPase domain"/>
    <property type="match status" value="1"/>
</dbReference>
<dbReference type="GO" id="GO:0005524">
    <property type="term" value="F:ATP binding"/>
    <property type="evidence" value="ECO:0007669"/>
    <property type="project" value="UniProtKB-KW"/>
</dbReference>
<keyword evidence="6" id="KW-0347">Helicase</keyword>
<dbReference type="InterPro" id="IPR038718">
    <property type="entry name" value="SNF2-like_sf"/>
</dbReference>
<dbReference type="InterPro" id="IPR000330">
    <property type="entry name" value="SNF2_N"/>
</dbReference>
<organism evidence="14 15">
    <name type="scientific">Cercophora newfieldiana</name>
    <dbReference type="NCBI Taxonomy" id="92897"/>
    <lineage>
        <taxon>Eukaryota</taxon>
        <taxon>Fungi</taxon>
        <taxon>Dikarya</taxon>
        <taxon>Ascomycota</taxon>
        <taxon>Pezizomycotina</taxon>
        <taxon>Sordariomycetes</taxon>
        <taxon>Sordariomycetidae</taxon>
        <taxon>Sordariales</taxon>
        <taxon>Lasiosphaeriaceae</taxon>
        <taxon>Cercophora</taxon>
    </lineage>
</organism>
<evidence type="ECO:0000256" key="3">
    <source>
        <dbReference type="ARBA" id="ARBA00022741"/>
    </source>
</evidence>
<evidence type="ECO:0000313" key="14">
    <source>
        <dbReference type="EMBL" id="KAK0655790.1"/>
    </source>
</evidence>
<dbReference type="InterPro" id="IPR001841">
    <property type="entry name" value="Znf_RING"/>
</dbReference>
<dbReference type="CDD" id="cd18008">
    <property type="entry name" value="DEXDc_SHPRH-like"/>
    <property type="match status" value="1"/>
</dbReference>
<comment type="similarity">
    <text evidence="1">Belongs to the SNF2/RAD54 helicase family.</text>
</comment>
<evidence type="ECO:0000256" key="9">
    <source>
        <dbReference type="PROSITE-ProRule" id="PRU00175"/>
    </source>
</evidence>
<keyword evidence="2" id="KW-0479">Metal-binding</keyword>
<dbReference type="PROSITE" id="PS51192">
    <property type="entry name" value="HELICASE_ATP_BIND_1"/>
    <property type="match status" value="1"/>
</dbReference>
<keyword evidence="4 9" id="KW-0863">Zinc-finger</keyword>
<dbReference type="CDD" id="cd16449">
    <property type="entry name" value="RING-HC"/>
    <property type="match status" value="1"/>
</dbReference>
<dbReference type="Pfam" id="PF00097">
    <property type="entry name" value="zf-C3HC4"/>
    <property type="match status" value="1"/>
</dbReference>
<dbReference type="PROSITE" id="PS51194">
    <property type="entry name" value="HELICASE_CTER"/>
    <property type="match status" value="1"/>
</dbReference>
<dbReference type="InterPro" id="IPR018957">
    <property type="entry name" value="Znf_C3HC4_RING-type"/>
</dbReference>
<evidence type="ECO:0000256" key="6">
    <source>
        <dbReference type="ARBA" id="ARBA00022806"/>
    </source>
</evidence>
<evidence type="ECO:0000256" key="8">
    <source>
        <dbReference type="ARBA" id="ARBA00022840"/>
    </source>
</evidence>
<dbReference type="GO" id="GO:0000724">
    <property type="term" value="P:double-strand break repair via homologous recombination"/>
    <property type="evidence" value="ECO:0007669"/>
    <property type="project" value="TreeGrafter"/>
</dbReference>